<keyword evidence="3" id="KW-1185">Reference proteome</keyword>
<evidence type="ECO:0000313" key="2">
    <source>
        <dbReference type="EMBL" id="MCP2370679.1"/>
    </source>
</evidence>
<dbReference type="OrthoDB" id="3232569at2"/>
<organism evidence="2 3">
    <name type="scientific">Agromyces terreus</name>
    <dbReference type="NCBI Taxonomy" id="424795"/>
    <lineage>
        <taxon>Bacteria</taxon>
        <taxon>Bacillati</taxon>
        <taxon>Actinomycetota</taxon>
        <taxon>Actinomycetes</taxon>
        <taxon>Micrococcales</taxon>
        <taxon>Microbacteriaceae</taxon>
        <taxon>Agromyces</taxon>
    </lineage>
</organism>
<proteinExistence type="predicted"/>
<reference evidence="2" key="1">
    <citation type="submission" date="2022-06" db="EMBL/GenBank/DDBJ databases">
        <title>Sequencing the genomes of 1000 actinobacteria strains.</title>
        <authorList>
            <person name="Klenk H.-P."/>
        </authorList>
    </citation>
    <scope>NUCLEOTIDE SEQUENCE</scope>
    <source>
        <strain evidence="2">DSM 22016</strain>
    </source>
</reference>
<dbReference type="Proteomes" id="UP001139722">
    <property type="component" value="Unassembled WGS sequence"/>
</dbReference>
<dbReference type="EMBL" id="JAMZDY010000001">
    <property type="protein sequence ID" value="MCP2370679.1"/>
    <property type="molecule type" value="Genomic_DNA"/>
</dbReference>
<evidence type="ECO:0000256" key="1">
    <source>
        <dbReference type="SAM" id="MobiDB-lite"/>
    </source>
</evidence>
<comment type="caution">
    <text evidence="2">The sequence shown here is derived from an EMBL/GenBank/DDBJ whole genome shotgun (WGS) entry which is preliminary data.</text>
</comment>
<feature type="region of interest" description="Disordered" evidence="1">
    <location>
        <begin position="273"/>
        <end position="297"/>
    </location>
</feature>
<accession>A0A9X2H772</accession>
<evidence type="ECO:0008006" key="4">
    <source>
        <dbReference type="Google" id="ProtNLM"/>
    </source>
</evidence>
<gene>
    <name evidence="2" type="ORF">BJ978_001355</name>
</gene>
<name>A0A9X2H772_9MICO</name>
<evidence type="ECO:0000313" key="3">
    <source>
        <dbReference type="Proteomes" id="UP001139722"/>
    </source>
</evidence>
<protein>
    <recommendedName>
        <fullName evidence="4">Adhesin domain-containing protein</fullName>
    </recommendedName>
</protein>
<dbReference type="AlphaFoldDB" id="A0A9X2H772"/>
<sequence>MTMEKWVINPGESRVIDLELVRRIKVGLIGGKVDIIAHDEPGARVEINGVTGKDLKVSIDGDVLEIDHPQLGWDNFIDVFKGWAGSAKADVSILAPRHVAMKLGMVSGDALVSGFTTDAKLSTVSGSLVVDNHEGDVEISSVSGEMSVGNHFGAIDAHSVSGDVIATGEIRRFRADTVAGDLILDARGTPGSIDTNSVSGSLTVRYDAGAGARFRINTVGGTVLLDDTRIKGVLGKGFERVTGELAGEWLDLAANSVSGSISVMTRVRTGAADASGGAATATDDGAETAGASDTSAA</sequence>